<gene>
    <name evidence="1" type="ORF">RPERSI_LOCUS9741</name>
</gene>
<dbReference type="Proteomes" id="UP000789920">
    <property type="component" value="Unassembled WGS sequence"/>
</dbReference>
<accession>A0ACA9P7K9</accession>
<sequence>MNTGTEAVETGIKLARKWGYIKKKILKNKEIIISCSNNFHSRTAMAISMSTNPVICKDFGPYMPCVGPICPYTGRIIEYNSVDDLEATLKIHGSLVAGFLVEPIQGDAGIIVPNDGYLKKCYDLCKKYNVLVIVDKIQTGVEHTGKMLCQEYDGIRADIILLEKALSGGFYPVSAVLADQEIMLCIQPGEYSSTYGGNPLGSAVVIAALEVIKEENLVERAAVLGEKFREALCEIKSPLISQSRGLIAKPTHVNTIHLAPPLNITEKELMESINIIKEALEDIVNMEAEDIPGYLEDLNLHNYS</sequence>
<evidence type="ECO:0000313" key="1">
    <source>
        <dbReference type="EMBL" id="CAG8695091.1"/>
    </source>
</evidence>
<keyword evidence="2" id="KW-1185">Reference proteome</keyword>
<comment type="caution">
    <text evidence="1">The sequence shown here is derived from an EMBL/GenBank/DDBJ whole genome shotgun (WGS) entry which is preliminary data.</text>
</comment>
<dbReference type="EMBL" id="CAJVQC010018651">
    <property type="protein sequence ID" value="CAG8695091.1"/>
    <property type="molecule type" value="Genomic_DNA"/>
</dbReference>
<evidence type="ECO:0000313" key="2">
    <source>
        <dbReference type="Proteomes" id="UP000789920"/>
    </source>
</evidence>
<protein>
    <submittedName>
        <fullName evidence="1">956_t:CDS:1</fullName>
    </submittedName>
</protein>
<reference evidence="1" key="1">
    <citation type="submission" date="2021-06" db="EMBL/GenBank/DDBJ databases">
        <authorList>
            <person name="Kallberg Y."/>
            <person name="Tangrot J."/>
            <person name="Rosling A."/>
        </authorList>
    </citation>
    <scope>NUCLEOTIDE SEQUENCE</scope>
    <source>
        <strain evidence="1">MA461A</strain>
    </source>
</reference>
<proteinExistence type="predicted"/>
<name>A0ACA9P7K9_9GLOM</name>
<organism evidence="1 2">
    <name type="scientific">Racocetra persica</name>
    <dbReference type="NCBI Taxonomy" id="160502"/>
    <lineage>
        <taxon>Eukaryota</taxon>
        <taxon>Fungi</taxon>
        <taxon>Fungi incertae sedis</taxon>
        <taxon>Mucoromycota</taxon>
        <taxon>Glomeromycotina</taxon>
        <taxon>Glomeromycetes</taxon>
        <taxon>Diversisporales</taxon>
        <taxon>Gigasporaceae</taxon>
        <taxon>Racocetra</taxon>
    </lineage>
</organism>